<dbReference type="Gene3D" id="3.30.450.20">
    <property type="entry name" value="PAS domain"/>
    <property type="match status" value="2"/>
</dbReference>
<evidence type="ECO:0000256" key="4">
    <source>
        <dbReference type="SAM" id="Phobius"/>
    </source>
</evidence>
<dbReference type="OrthoDB" id="9804955at2"/>
<dbReference type="Gene3D" id="1.10.287.950">
    <property type="entry name" value="Methyl-accepting chemotaxis protein"/>
    <property type="match status" value="1"/>
</dbReference>
<dbReference type="RefSeq" id="WP_072887681.1">
    <property type="nucleotide sequence ID" value="NZ_FRAE01000014.1"/>
</dbReference>
<feature type="transmembrane region" description="Helical" evidence="4">
    <location>
        <begin position="310"/>
        <end position="332"/>
    </location>
</feature>
<dbReference type="Pfam" id="PF00672">
    <property type="entry name" value="HAMP"/>
    <property type="match status" value="1"/>
</dbReference>
<keyword evidence="4" id="KW-1133">Transmembrane helix</keyword>
<keyword evidence="8" id="KW-1185">Reference proteome</keyword>
<evidence type="ECO:0000256" key="2">
    <source>
        <dbReference type="ARBA" id="ARBA00029447"/>
    </source>
</evidence>
<dbReference type="AlphaFoldDB" id="A0A1M6MCC9"/>
<keyword evidence="4" id="KW-0812">Transmembrane</keyword>
<keyword evidence="4" id="KW-0472">Membrane</keyword>
<dbReference type="PROSITE" id="PS50885">
    <property type="entry name" value="HAMP"/>
    <property type="match status" value="1"/>
</dbReference>
<organism evidence="7 8">
    <name type="scientific">Tepidibacter formicigenes DSM 15518</name>
    <dbReference type="NCBI Taxonomy" id="1123349"/>
    <lineage>
        <taxon>Bacteria</taxon>
        <taxon>Bacillati</taxon>
        <taxon>Bacillota</taxon>
        <taxon>Clostridia</taxon>
        <taxon>Peptostreptococcales</taxon>
        <taxon>Peptostreptococcaceae</taxon>
        <taxon>Tepidibacter</taxon>
    </lineage>
</organism>
<dbReference type="PANTHER" id="PTHR32089">
    <property type="entry name" value="METHYL-ACCEPTING CHEMOTAXIS PROTEIN MCPB"/>
    <property type="match status" value="1"/>
</dbReference>
<evidence type="ECO:0000256" key="1">
    <source>
        <dbReference type="ARBA" id="ARBA00023224"/>
    </source>
</evidence>
<accession>A0A1M6MCC9</accession>
<dbReference type="PANTHER" id="PTHR32089:SF112">
    <property type="entry name" value="LYSOZYME-LIKE PROTEIN-RELATED"/>
    <property type="match status" value="1"/>
</dbReference>
<feature type="domain" description="Methyl-accepting transducer" evidence="5">
    <location>
        <begin position="409"/>
        <end position="666"/>
    </location>
</feature>
<evidence type="ECO:0000313" key="7">
    <source>
        <dbReference type="EMBL" id="SHJ81162.1"/>
    </source>
</evidence>
<dbReference type="InterPro" id="IPR003660">
    <property type="entry name" value="HAMP_dom"/>
</dbReference>
<sequence length="695" mass="78136">MKKTSSIKNKIIIYIMFCVLISTTIIGYLTIINSINSIKSEAQEKLLAITQNYTNKFDITLEDVEQSVNYLESSLLSKFDLEKAKMNPNYIEEYITNVESIVKQFAQNTKGAMGAYIVLNPKIAGGGQGVWYADTTRSGQLIKQTVTNINEFSKDDDEHVGWYYKPIQEGKGIWFDPYMNENINLFMVSYVKPIYIDDILIGIVGIDIDFNYFGELVKSIQTYKTGYAVLFDKNYNFLVHPNLTQKDNLASIDNGKLKDLANAMESKNKGISEYKYKDIDKMLTYMKTSNGFTLALTVPKSEVFEKIEKLIFWIMCVILLVLVVFAIASLFIGNRISKPIIVLTDVISKTGNLDLSYDKSYELLLNNKDEIGIMGKAVLNMRNSLRKIVKDIQNNSDKIDDTSMNFSNIMNETLSAIEDIAKATDELAQGASEQAKNAEEGVRKLNDFAKKIDNAVENSNIIKENSDKIIEASKKGINSIIELEKAFKENKDIAQKIGLKINSLEKNSSSISKIIETIKSIADQTNLLALNAAIEAARAGEQGRGFAVVAEEIRKLAYEVTLNSKEIESTISDIQKEIINTKSDMDIAEKIVQKTNEELVNTSNSFDDIDKAVNYMVESIKIIIENIENINEDKNNVVFYIEEISAIIQESAASTQQVFASIEEQTLSIEEISNGADKLKEIVEKLKETVDKFKI</sequence>
<evidence type="ECO:0000259" key="5">
    <source>
        <dbReference type="PROSITE" id="PS50111"/>
    </source>
</evidence>
<dbReference type="PROSITE" id="PS50111">
    <property type="entry name" value="CHEMOTAXIS_TRANSDUC_2"/>
    <property type="match status" value="1"/>
</dbReference>
<keyword evidence="1 3" id="KW-0807">Transducer</keyword>
<dbReference type="GO" id="GO:0007165">
    <property type="term" value="P:signal transduction"/>
    <property type="evidence" value="ECO:0007669"/>
    <property type="project" value="UniProtKB-KW"/>
</dbReference>
<dbReference type="Pfam" id="PF22673">
    <property type="entry name" value="MCP-like_PDC_1"/>
    <property type="match status" value="1"/>
</dbReference>
<dbReference type="GO" id="GO:0016020">
    <property type="term" value="C:membrane"/>
    <property type="evidence" value="ECO:0007669"/>
    <property type="project" value="InterPro"/>
</dbReference>
<dbReference type="CDD" id="cd12913">
    <property type="entry name" value="PDC1_MCP_like"/>
    <property type="match status" value="1"/>
</dbReference>
<dbReference type="SMART" id="SM00283">
    <property type="entry name" value="MA"/>
    <property type="match status" value="1"/>
</dbReference>
<evidence type="ECO:0000256" key="3">
    <source>
        <dbReference type="PROSITE-ProRule" id="PRU00284"/>
    </source>
</evidence>
<proteinExistence type="inferred from homology"/>
<dbReference type="Proteomes" id="UP000242497">
    <property type="component" value="Unassembled WGS sequence"/>
</dbReference>
<dbReference type="SUPFAM" id="SSF58104">
    <property type="entry name" value="Methyl-accepting chemotaxis protein (MCP) signaling domain"/>
    <property type="match status" value="1"/>
</dbReference>
<dbReference type="Pfam" id="PF00015">
    <property type="entry name" value="MCPsignal"/>
    <property type="match status" value="1"/>
</dbReference>
<reference evidence="8" key="1">
    <citation type="submission" date="2016-11" db="EMBL/GenBank/DDBJ databases">
        <authorList>
            <person name="Varghese N."/>
            <person name="Submissions S."/>
        </authorList>
    </citation>
    <scope>NUCLEOTIDE SEQUENCE [LARGE SCALE GENOMIC DNA]</scope>
    <source>
        <strain evidence="8">DSM 15518</strain>
    </source>
</reference>
<protein>
    <submittedName>
        <fullName evidence="7">Methyl-accepting chemotaxis sensory transducer with Cache sensor</fullName>
    </submittedName>
</protein>
<evidence type="ECO:0000313" key="8">
    <source>
        <dbReference type="Proteomes" id="UP000242497"/>
    </source>
</evidence>
<gene>
    <name evidence="7" type="ORF">SAMN02744037_00907</name>
</gene>
<feature type="domain" description="HAMP" evidence="6">
    <location>
        <begin position="334"/>
        <end position="390"/>
    </location>
</feature>
<dbReference type="CDD" id="cd12912">
    <property type="entry name" value="PDC2_MCP_like"/>
    <property type="match status" value="1"/>
</dbReference>
<dbReference type="InterPro" id="IPR004089">
    <property type="entry name" value="MCPsignal_dom"/>
</dbReference>
<dbReference type="STRING" id="1123349.SAMN02744037_00907"/>
<comment type="similarity">
    <text evidence="2">Belongs to the methyl-accepting chemotaxis (MCP) protein family.</text>
</comment>
<feature type="transmembrane region" description="Helical" evidence="4">
    <location>
        <begin position="12"/>
        <end position="31"/>
    </location>
</feature>
<name>A0A1M6MCC9_9FIRM</name>
<dbReference type="EMBL" id="FRAE01000014">
    <property type="protein sequence ID" value="SHJ81162.1"/>
    <property type="molecule type" value="Genomic_DNA"/>
</dbReference>
<evidence type="ECO:0000259" key="6">
    <source>
        <dbReference type="PROSITE" id="PS50885"/>
    </source>
</evidence>
<dbReference type="Gene3D" id="1.10.8.500">
    <property type="entry name" value="HAMP domain in histidine kinase"/>
    <property type="match status" value="1"/>
</dbReference>